<feature type="signal peptide" evidence="1">
    <location>
        <begin position="1"/>
        <end position="24"/>
    </location>
</feature>
<evidence type="ECO:0000256" key="1">
    <source>
        <dbReference type="SAM" id="SignalP"/>
    </source>
</evidence>
<dbReference type="PANTHER" id="PTHR36573">
    <property type="entry name" value="INTERMEMBRANE PHOSPHOLIPID TRANSPORT SYSTEM BINDING PROTEIN MLAC"/>
    <property type="match status" value="1"/>
</dbReference>
<organism evidence="2 3">
    <name type="scientific">Ponticaulis profundi</name>
    <dbReference type="NCBI Taxonomy" id="2665222"/>
    <lineage>
        <taxon>Bacteria</taxon>
        <taxon>Pseudomonadati</taxon>
        <taxon>Pseudomonadota</taxon>
        <taxon>Alphaproteobacteria</taxon>
        <taxon>Hyphomonadales</taxon>
        <taxon>Hyphomonadaceae</taxon>
        <taxon>Ponticaulis</taxon>
    </lineage>
</organism>
<comment type="caution">
    <text evidence="2">The sequence shown here is derived from an EMBL/GenBank/DDBJ whole genome shotgun (WGS) entry which is preliminary data.</text>
</comment>
<protein>
    <submittedName>
        <fullName evidence="2">Phospholipid-binding protein MlaC</fullName>
    </submittedName>
</protein>
<feature type="chain" id="PRO_5045614503" evidence="1">
    <location>
        <begin position="25"/>
        <end position="235"/>
    </location>
</feature>
<dbReference type="Proteomes" id="UP001596303">
    <property type="component" value="Unassembled WGS sequence"/>
</dbReference>
<name>A0ABW1S5L2_9PROT</name>
<dbReference type="EMBL" id="JBHSSW010000003">
    <property type="protein sequence ID" value="MFC6196947.1"/>
    <property type="molecule type" value="Genomic_DNA"/>
</dbReference>
<gene>
    <name evidence="2" type="ORF">ACFQDM_02605</name>
</gene>
<dbReference type="PANTHER" id="PTHR36573:SF1">
    <property type="entry name" value="INTERMEMBRANE PHOSPHOLIPID TRANSPORT SYSTEM BINDING PROTEIN MLAC"/>
    <property type="match status" value="1"/>
</dbReference>
<dbReference type="Gene3D" id="3.10.450.710">
    <property type="entry name" value="Tgt2/MlaC"/>
    <property type="match status" value="1"/>
</dbReference>
<evidence type="ECO:0000313" key="2">
    <source>
        <dbReference type="EMBL" id="MFC6196947.1"/>
    </source>
</evidence>
<keyword evidence="1" id="KW-0732">Signal</keyword>
<reference evidence="3" key="1">
    <citation type="journal article" date="2019" name="Int. J. Syst. Evol. Microbiol.">
        <title>The Global Catalogue of Microorganisms (GCM) 10K type strain sequencing project: providing services to taxonomists for standard genome sequencing and annotation.</title>
        <authorList>
            <consortium name="The Broad Institute Genomics Platform"/>
            <consortium name="The Broad Institute Genome Sequencing Center for Infectious Disease"/>
            <person name="Wu L."/>
            <person name="Ma J."/>
        </authorList>
    </citation>
    <scope>NUCLEOTIDE SEQUENCE [LARGE SCALE GENOMIC DNA]</scope>
    <source>
        <strain evidence="3">CGMCC-1.15741</strain>
    </source>
</reference>
<accession>A0ABW1S5L2</accession>
<keyword evidence="3" id="KW-1185">Reference proteome</keyword>
<proteinExistence type="predicted"/>
<dbReference type="Pfam" id="PF05494">
    <property type="entry name" value="MlaC"/>
    <property type="match status" value="1"/>
</dbReference>
<dbReference type="InterPro" id="IPR042245">
    <property type="entry name" value="Tgt2/MlaC_sf"/>
</dbReference>
<evidence type="ECO:0000313" key="3">
    <source>
        <dbReference type="Proteomes" id="UP001596303"/>
    </source>
</evidence>
<dbReference type="RefSeq" id="WP_377375060.1">
    <property type="nucleotide sequence ID" value="NZ_JBHSSW010000003.1"/>
</dbReference>
<dbReference type="InterPro" id="IPR008869">
    <property type="entry name" value="MlaC/ttg2D"/>
</dbReference>
<sequence>MKKLLSGLLLSASLVAGSALPGFADAETEAYVEKNADMALQTLNDPKLSGPERREEFAKLMDQFTDLDLIAMRVLGKYYNRFSDKEKAAFTEAFREYGLATYEAELDKYRGSDIVVTGSQDSEPSTYTLVDSIVETVIDLPENDLPVKWRVVKFRPGSNYAKVFGEGYKVVEVGIQLDGGFFWLAGQQKEQFQDILDRNGGRSDALIAKIKEMTDRLNAEAASRRAALSGAIQAG</sequence>